<dbReference type="GO" id="GO:0004553">
    <property type="term" value="F:hydrolase activity, hydrolyzing O-glycosyl compounds"/>
    <property type="evidence" value="ECO:0007669"/>
    <property type="project" value="InterPro"/>
</dbReference>
<dbReference type="OrthoDB" id="9798935at2"/>
<dbReference type="SMART" id="SM01208">
    <property type="entry name" value="G5"/>
    <property type="match status" value="1"/>
</dbReference>
<evidence type="ECO:0000256" key="1">
    <source>
        <dbReference type="ARBA" id="ARBA00022729"/>
    </source>
</evidence>
<comment type="caution">
    <text evidence="4">The sequence shown here is derived from an EMBL/GenBank/DDBJ whole genome shotgun (WGS) entry which is preliminary data.</text>
</comment>
<dbReference type="CDD" id="cd14667">
    <property type="entry name" value="3D_containing_proteins"/>
    <property type="match status" value="1"/>
</dbReference>
<keyword evidence="2" id="KW-0472">Membrane</keyword>
<dbReference type="Pfam" id="PF07501">
    <property type="entry name" value="G5"/>
    <property type="match status" value="1"/>
</dbReference>
<gene>
    <name evidence="4" type="ORF">DES36_11236</name>
</gene>
<dbReference type="RefSeq" id="WP_113921002.1">
    <property type="nucleotide sequence ID" value="NZ_QNRX01000012.1"/>
</dbReference>
<accession>A0A366I2X9</accession>
<dbReference type="InterPro" id="IPR011098">
    <property type="entry name" value="G5_dom"/>
</dbReference>
<sequence>MSLSKIKGLMHEKKLIIGIIFFLLTMTLFILFDKNHIIVKIDHEEVSTSFRGTQTVEEVLKNQNISLKKEDKIEPALHTELEDGDIIKIQRAIPITVVADGTEHKINTTLNKVEDVLGQLELQVDEDDKVEPSLSSTINKENNSIKIVRVEEKIEVKETSLDYKKIEKKNSNLLQGKTNLVQRGSTGLKTIEEKVVLEDGTEVSREVISENVKKPVDEIKEIGTKVPVKKTITSSNKSVPASRGSQTSVKTITVEATAYYVGDRTASGTKPSANRTIAASSSYSFGTKMYIPALGNTYVVEDRGGAVTGNKIDIYFNTREECVRFGRKSLQVQVLQ</sequence>
<protein>
    <submittedName>
        <fullName evidence="4">Uncharacterized protein DUF348</fullName>
    </submittedName>
</protein>
<dbReference type="Pfam" id="PF06725">
    <property type="entry name" value="3D"/>
    <property type="match status" value="1"/>
</dbReference>
<name>A0A366I2X9_9FIRM</name>
<dbReference type="InterPro" id="IPR036908">
    <property type="entry name" value="RlpA-like_sf"/>
</dbReference>
<dbReference type="Pfam" id="PF03990">
    <property type="entry name" value="DUF348"/>
    <property type="match status" value="2"/>
</dbReference>
<dbReference type="PANTHER" id="PTHR39160">
    <property type="entry name" value="CELL WALL-BINDING PROTEIN YOCH"/>
    <property type="match status" value="1"/>
</dbReference>
<reference evidence="4 5" key="1">
    <citation type="submission" date="2018-06" db="EMBL/GenBank/DDBJ databases">
        <title>Genomic Encyclopedia of Type Strains, Phase IV (KMG-IV): sequencing the most valuable type-strain genomes for metagenomic binning, comparative biology and taxonomic classification.</title>
        <authorList>
            <person name="Goeker M."/>
        </authorList>
    </citation>
    <scope>NUCLEOTIDE SEQUENCE [LARGE SCALE GENOMIC DNA]</scope>
    <source>
        <strain evidence="4 5">DSM 22112</strain>
    </source>
</reference>
<dbReference type="GO" id="GO:0009254">
    <property type="term" value="P:peptidoglycan turnover"/>
    <property type="evidence" value="ECO:0007669"/>
    <property type="project" value="InterPro"/>
</dbReference>
<dbReference type="Proteomes" id="UP000253490">
    <property type="component" value="Unassembled WGS sequence"/>
</dbReference>
<dbReference type="AlphaFoldDB" id="A0A366I2X9"/>
<keyword evidence="2" id="KW-1133">Transmembrane helix</keyword>
<dbReference type="PROSITE" id="PS51109">
    <property type="entry name" value="G5"/>
    <property type="match status" value="1"/>
</dbReference>
<dbReference type="InterPro" id="IPR059180">
    <property type="entry name" value="3D_YorM"/>
</dbReference>
<keyword evidence="2" id="KW-0812">Transmembrane</keyword>
<feature type="domain" description="G5" evidence="3">
    <location>
        <begin position="147"/>
        <end position="226"/>
    </location>
</feature>
<evidence type="ECO:0000313" key="5">
    <source>
        <dbReference type="Proteomes" id="UP000253490"/>
    </source>
</evidence>
<proteinExistence type="predicted"/>
<dbReference type="InterPro" id="IPR010611">
    <property type="entry name" value="3D_dom"/>
</dbReference>
<dbReference type="InterPro" id="IPR051933">
    <property type="entry name" value="Resuscitation_pf_RpfB"/>
</dbReference>
<keyword evidence="1" id="KW-0732">Signal</keyword>
<evidence type="ECO:0000256" key="2">
    <source>
        <dbReference type="SAM" id="Phobius"/>
    </source>
</evidence>
<dbReference type="GO" id="GO:0019867">
    <property type="term" value="C:outer membrane"/>
    <property type="evidence" value="ECO:0007669"/>
    <property type="project" value="InterPro"/>
</dbReference>
<dbReference type="Gene3D" id="2.40.40.10">
    <property type="entry name" value="RlpA-like domain"/>
    <property type="match status" value="1"/>
</dbReference>
<dbReference type="EMBL" id="QNRX01000012">
    <property type="protein sequence ID" value="RBP62064.1"/>
    <property type="molecule type" value="Genomic_DNA"/>
</dbReference>
<organism evidence="4 5">
    <name type="scientific">Alkalibaculum bacchi</name>
    <dbReference type="NCBI Taxonomy" id="645887"/>
    <lineage>
        <taxon>Bacteria</taxon>
        <taxon>Bacillati</taxon>
        <taxon>Bacillota</taxon>
        <taxon>Clostridia</taxon>
        <taxon>Eubacteriales</taxon>
        <taxon>Eubacteriaceae</taxon>
        <taxon>Alkalibaculum</taxon>
    </lineage>
</organism>
<evidence type="ECO:0000259" key="3">
    <source>
        <dbReference type="PROSITE" id="PS51109"/>
    </source>
</evidence>
<dbReference type="Gene3D" id="2.20.230.10">
    <property type="entry name" value="Resuscitation-promoting factor rpfb"/>
    <property type="match status" value="1"/>
</dbReference>
<evidence type="ECO:0000313" key="4">
    <source>
        <dbReference type="EMBL" id="RBP62064.1"/>
    </source>
</evidence>
<dbReference type="InterPro" id="IPR007137">
    <property type="entry name" value="DUF348"/>
</dbReference>
<dbReference type="PANTHER" id="PTHR39160:SF4">
    <property type="entry name" value="RESUSCITATION-PROMOTING FACTOR RPFB"/>
    <property type="match status" value="1"/>
</dbReference>
<feature type="transmembrane region" description="Helical" evidence="2">
    <location>
        <begin position="15"/>
        <end position="32"/>
    </location>
</feature>
<keyword evidence="5" id="KW-1185">Reference proteome</keyword>